<organism evidence="2">
    <name type="scientific">Acetithermum autotrophicum</name>
    <dbReference type="NCBI Taxonomy" id="1446466"/>
    <lineage>
        <taxon>Bacteria</taxon>
        <taxon>Candidatus Bipolaricaulota</taxon>
        <taxon>Candidatus Acetithermum</taxon>
    </lineage>
</organism>
<dbReference type="NCBIfam" id="TIGR01764">
    <property type="entry name" value="excise"/>
    <property type="match status" value="1"/>
</dbReference>
<name>H5STI8_ACEAU</name>
<protein>
    <recommendedName>
        <fullName evidence="1">Helix-turn-helix domain-containing protein</fullName>
    </recommendedName>
</protein>
<dbReference type="EMBL" id="AP011803">
    <property type="protein sequence ID" value="BAL59838.1"/>
    <property type="molecule type" value="Genomic_DNA"/>
</dbReference>
<dbReference type="InterPro" id="IPR010093">
    <property type="entry name" value="SinI_DNA-bd"/>
</dbReference>
<dbReference type="Pfam" id="PF12728">
    <property type="entry name" value="HTH_17"/>
    <property type="match status" value="1"/>
</dbReference>
<evidence type="ECO:0000259" key="1">
    <source>
        <dbReference type="Pfam" id="PF12728"/>
    </source>
</evidence>
<dbReference type="GO" id="GO:0003677">
    <property type="term" value="F:DNA binding"/>
    <property type="evidence" value="ECO:0007669"/>
    <property type="project" value="InterPro"/>
</dbReference>
<accession>H5STI8</accession>
<gene>
    <name evidence="2" type="ORF">HGMM_OP4C474</name>
</gene>
<reference evidence="2" key="1">
    <citation type="journal article" date="2005" name="Environ. Microbiol.">
        <title>Genetic and functional properties of uncultivated thermophilic crenarchaeotes from a subsurface gold mine as revealed by analysis of genome fragments.</title>
        <authorList>
            <person name="Nunoura T."/>
            <person name="Hirayama H."/>
            <person name="Takami H."/>
            <person name="Oida H."/>
            <person name="Nishi S."/>
            <person name="Shimamura S."/>
            <person name="Suzuki Y."/>
            <person name="Inagaki F."/>
            <person name="Takai K."/>
            <person name="Nealson K.H."/>
            <person name="Horikoshi K."/>
        </authorList>
    </citation>
    <scope>NUCLEOTIDE SEQUENCE</scope>
</reference>
<dbReference type="InterPro" id="IPR009061">
    <property type="entry name" value="DNA-bd_dom_put_sf"/>
</dbReference>
<dbReference type="InterPro" id="IPR041657">
    <property type="entry name" value="HTH_17"/>
</dbReference>
<evidence type="ECO:0000313" key="2">
    <source>
        <dbReference type="EMBL" id="BAL59838.1"/>
    </source>
</evidence>
<dbReference type="AlphaFoldDB" id="H5STI8"/>
<sequence length="89" mass="10446">MPEGKSVGGFLRPWQVSQYLGIPIDKVYEMMESGELPAEKIEGHWRVDLAKLERWLDEDVSPQDIEKLAQRLNVPTEKVQEFFKKTRSW</sequence>
<feature type="domain" description="Helix-turn-helix" evidence="1">
    <location>
        <begin position="15"/>
        <end position="58"/>
    </location>
</feature>
<proteinExistence type="predicted"/>
<reference evidence="2" key="2">
    <citation type="journal article" date="2012" name="PLoS ONE">
        <title>A Deeply Branching Thermophilic Bacterium with an Ancient Acetyl-CoA Pathway Dominates a Subsurface Ecosystem.</title>
        <authorList>
            <person name="Takami H."/>
            <person name="Noguchi H."/>
            <person name="Takaki Y."/>
            <person name="Uchiyama I."/>
            <person name="Toyoda A."/>
            <person name="Nishi S."/>
            <person name="Chee G.-J."/>
            <person name="Arai W."/>
            <person name="Nunoura T."/>
            <person name="Itoh T."/>
            <person name="Hattori M."/>
            <person name="Takai K."/>
        </authorList>
    </citation>
    <scope>NUCLEOTIDE SEQUENCE</scope>
</reference>
<dbReference type="SUPFAM" id="SSF46955">
    <property type="entry name" value="Putative DNA-binding domain"/>
    <property type="match status" value="1"/>
</dbReference>